<dbReference type="PANTHER" id="PTHR24559:SF444">
    <property type="entry name" value="REVERSE TRANSCRIPTASE DOMAIN-CONTAINING PROTEIN"/>
    <property type="match status" value="1"/>
</dbReference>
<dbReference type="Proteomes" id="UP001234989">
    <property type="component" value="Chromosome 1"/>
</dbReference>
<dbReference type="EMBL" id="CP133612">
    <property type="protein sequence ID" value="WMV07976.1"/>
    <property type="molecule type" value="Genomic_DNA"/>
</dbReference>
<protein>
    <submittedName>
        <fullName evidence="1">Uncharacterized protein</fullName>
    </submittedName>
</protein>
<dbReference type="SUPFAM" id="SSF56672">
    <property type="entry name" value="DNA/RNA polymerases"/>
    <property type="match status" value="1"/>
</dbReference>
<keyword evidence="2" id="KW-1185">Reference proteome</keyword>
<gene>
    <name evidence="1" type="ORF">MTR67_001361</name>
</gene>
<evidence type="ECO:0000313" key="2">
    <source>
        <dbReference type="Proteomes" id="UP001234989"/>
    </source>
</evidence>
<organism evidence="1 2">
    <name type="scientific">Solanum verrucosum</name>
    <dbReference type="NCBI Taxonomy" id="315347"/>
    <lineage>
        <taxon>Eukaryota</taxon>
        <taxon>Viridiplantae</taxon>
        <taxon>Streptophyta</taxon>
        <taxon>Embryophyta</taxon>
        <taxon>Tracheophyta</taxon>
        <taxon>Spermatophyta</taxon>
        <taxon>Magnoliopsida</taxon>
        <taxon>eudicotyledons</taxon>
        <taxon>Gunneridae</taxon>
        <taxon>Pentapetalae</taxon>
        <taxon>asterids</taxon>
        <taxon>lamiids</taxon>
        <taxon>Solanales</taxon>
        <taxon>Solanaceae</taxon>
        <taxon>Solanoideae</taxon>
        <taxon>Solaneae</taxon>
        <taxon>Solanum</taxon>
    </lineage>
</organism>
<dbReference type="Gene3D" id="3.30.70.270">
    <property type="match status" value="1"/>
</dbReference>
<evidence type="ECO:0000313" key="1">
    <source>
        <dbReference type="EMBL" id="WMV07976.1"/>
    </source>
</evidence>
<accession>A0AAF0PSN1</accession>
<dbReference type="InterPro" id="IPR053134">
    <property type="entry name" value="RNA-dir_DNA_polymerase"/>
</dbReference>
<sequence>MDLLPDMQTISIPLYRMALEELKESKEQLKDLLDKGFIRPSASYCSKIDISLGYHQLRVKEYDIPKTAFQIRYGHYEFWVCGRVFFDCPSIDVIDLKDGQVLMIKSFEKSFQELKDRLTSFPVLTLPEVSDGFVVYCDSSRI</sequence>
<dbReference type="PANTHER" id="PTHR24559">
    <property type="entry name" value="TRANSPOSON TY3-I GAG-POL POLYPROTEIN"/>
    <property type="match status" value="1"/>
</dbReference>
<reference evidence="1" key="1">
    <citation type="submission" date="2023-08" db="EMBL/GenBank/DDBJ databases">
        <title>A de novo genome assembly of Solanum verrucosum Schlechtendal, a Mexican diploid species geographically isolated from the other diploid A-genome species in potato relatives.</title>
        <authorList>
            <person name="Hosaka K."/>
        </authorList>
    </citation>
    <scope>NUCLEOTIDE SEQUENCE</scope>
    <source>
        <tissue evidence="1">Young leaves</tissue>
    </source>
</reference>
<dbReference type="AlphaFoldDB" id="A0AAF0PSN1"/>
<dbReference type="InterPro" id="IPR043502">
    <property type="entry name" value="DNA/RNA_pol_sf"/>
</dbReference>
<dbReference type="InterPro" id="IPR043128">
    <property type="entry name" value="Rev_trsase/Diguanyl_cyclase"/>
</dbReference>
<dbReference type="Gene3D" id="3.10.10.10">
    <property type="entry name" value="HIV Type 1 Reverse Transcriptase, subunit A, domain 1"/>
    <property type="match status" value="2"/>
</dbReference>
<proteinExistence type="predicted"/>
<name>A0AAF0PSN1_SOLVR</name>